<keyword evidence="3 7" id="KW-0479">Metal-binding</keyword>
<evidence type="ECO:0000256" key="5">
    <source>
        <dbReference type="PIRSR" id="PIRSR000106-1"/>
    </source>
</evidence>
<sequence>MTSRILPSLRTMAANITSLRQGLSFTPEQRIAKNLTGLIPHVMEDSNKQCERALKMIRTRQTNIDRYLYLSSLKYQNADLFYRLLIDNAKELMPLVYTPTIGDVCLQYSTLYTRPEALYISIKQRKSIKTILKNWPYPSPEICVVTDGSRILGLGDLGVNGVGIPIGKLALYTAAAGIHPDKTLPIVLDCGTANETNLKDPLYLGMRSKRPSVAEQQEFMDEFMTAAAEVYPEMVVQFEDFESEKAFNYLDRYRDKYKCFNDDIQGTGAVVLGGYIGAVNLSGVPLEEQRLVFMGAGSAGVGVAKQLVEYYTKRGLSEQAAKDKFWLVDTKGLVTKDRGDKLAEHKKYFARGDNNGIQLKTLEEVIEYVKPTALVGLTATFGVFTESVVRALKASVDAGGLGRRPILFPLSNPLTKAECTFEQAVTWTDGTVIFASGSPFSQFTIKLGSDQAITYHPNQGNNVYVFPGIGLGAILAKATRVTDNMIYTSAAALAGSLNAEEVHKGLIYPRIERVRDASVIVAREVMKAARRDGVSALPEEQWLTWEEWGDPALDKYIKEHIYDPAL</sequence>
<dbReference type="InterPro" id="IPR012301">
    <property type="entry name" value="Malic_N_dom"/>
</dbReference>
<feature type="binding site" evidence="7">
    <location>
        <position position="239"/>
    </location>
    <ligand>
        <name>a divalent metal cation</name>
        <dbReference type="ChEBI" id="CHEBI:60240"/>
    </ligand>
</feature>
<dbReference type="NCBIfam" id="NF010052">
    <property type="entry name" value="PRK13529.1"/>
    <property type="match status" value="1"/>
</dbReference>
<dbReference type="SMART" id="SM00919">
    <property type="entry name" value="Malic_M"/>
    <property type="match status" value="1"/>
</dbReference>
<dbReference type="PIRSF" id="PIRSF000106">
    <property type="entry name" value="ME"/>
    <property type="match status" value="1"/>
</dbReference>
<keyword evidence="11" id="KW-1185">Reference proteome</keyword>
<evidence type="ECO:0000256" key="6">
    <source>
        <dbReference type="PIRSR" id="PIRSR000106-2"/>
    </source>
</evidence>
<feature type="binding site" evidence="7">
    <location>
        <position position="240"/>
    </location>
    <ligand>
        <name>a divalent metal cation</name>
        <dbReference type="ChEBI" id="CHEBI:60240"/>
    </ligand>
</feature>
<comment type="similarity">
    <text evidence="2">Belongs to the malic enzymes family.</text>
</comment>
<name>A0AAN6XV51_9PEZI</name>
<dbReference type="Pfam" id="PF03949">
    <property type="entry name" value="Malic_M"/>
    <property type="match status" value="1"/>
</dbReference>
<protein>
    <recommendedName>
        <fullName evidence="12">Malic enzyme</fullName>
    </recommendedName>
</protein>
<comment type="cofactor">
    <cofactor evidence="1">
        <name>Mn(2+)</name>
        <dbReference type="ChEBI" id="CHEBI:29035"/>
    </cofactor>
</comment>
<dbReference type="CDD" id="cd05312">
    <property type="entry name" value="NAD_bind_1_malic_enz"/>
    <property type="match status" value="1"/>
</dbReference>
<dbReference type="Gene3D" id="3.40.50.10380">
    <property type="entry name" value="Malic enzyme, N-terminal domain"/>
    <property type="match status" value="1"/>
</dbReference>
<dbReference type="InterPro" id="IPR046346">
    <property type="entry name" value="Aminoacid_DH-like_N_sf"/>
</dbReference>
<dbReference type="Proteomes" id="UP001303160">
    <property type="component" value="Unassembled WGS sequence"/>
</dbReference>
<dbReference type="AlphaFoldDB" id="A0AAN6XV51"/>
<evidence type="ECO:0000256" key="1">
    <source>
        <dbReference type="ARBA" id="ARBA00001936"/>
    </source>
</evidence>
<dbReference type="GO" id="GO:0046872">
    <property type="term" value="F:metal ion binding"/>
    <property type="evidence" value="ECO:0007669"/>
    <property type="project" value="UniProtKB-KW"/>
</dbReference>
<dbReference type="InterPro" id="IPR001891">
    <property type="entry name" value="Malic_OxRdtase"/>
</dbReference>
<dbReference type="SUPFAM" id="SSF53223">
    <property type="entry name" value="Aminoacid dehydrogenase-like, N-terminal domain"/>
    <property type="match status" value="1"/>
</dbReference>
<reference evidence="10" key="2">
    <citation type="submission" date="2023-05" db="EMBL/GenBank/DDBJ databases">
        <authorList>
            <consortium name="Lawrence Berkeley National Laboratory"/>
            <person name="Steindorff A."/>
            <person name="Hensen N."/>
            <person name="Bonometti L."/>
            <person name="Westerberg I."/>
            <person name="Brannstrom I.O."/>
            <person name="Guillou S."/>
            <person name="Cros-Aarteil S."/>
            <person name="Calhoun S."/>
            <person name="Haridas S."/>
            <person name="Kuo A."/>
            <person name="Mondo S."/>
            <person name="Pangilinan J."/>
            <person name="Riley R."/>
            <person name="Labutti K."/>
            <person name="Andreopoulos B."/>
            <person name="Lipzen A."/>
            <person name="Chen C."/>
            <person name="Yanf M."/>
            <person name="Daum C."/>
            <person name="Ng V."/>
            <person name="Clum A."/>
            <person name="Ohm R."/>
            <person name="Martin F."/>
            <person name="Silar P."/>
            <person name="Natvig D."/>
            <person name="Lalanne C."/>
            <person name="Gautier V."/>
            <person name="Ament-Velasquez S.L."/>
            <person name="Kruys A."/>
            <person name="Hutchinson M.I."/>
            <person name="Powell A.J."/>
            <person name="Barry K."/>
            <person name="Miller A.N."/>
            <person name="Grigoriev I.V."/>
            <person name="Debuchy R."/>
            <person name="Gladieux P."/>
            <person name="Thoren M.H."/>
            <person name="Johannesson H."/>
        </authorList>
    </citation>
    <scope>NUCLEOTIDE SEQUENCE</scope>
    <source>
        <strain evidence="10">CBS 315.58</strain>
    </source>
</reference>
<proteinExistence type="inferred from homology"/>
<feature type="active site" description="Proton donor" evidence="5">
    <location>
        <position position="97"/>
    </location>
</feature>
<dbReference type="SUPFAM" id="SSF51735">
    <property type="entry name" value="NAD(P)-binding Rossmann-fold domains"/>
    <property type="match status" value="1"/>
</dbReference>
<dbReference type="SMART" id="SM01274">
    <property type="entry name" value="malic"/>
    <property type="match status" value="1"/>
</dbReference>
<dbReference type="EMBL" id="MU863883">
    <property type="protein sequence ID" value="KAK4204282.1"/>
    <property type="molecule type" value="Genomic_DNA"/>
</dbReference>
<evidence type="ECO:0000259" key="9">
    <source>
        <dbReference type="SMART" id="SM01274"/>
    </source>
</evidence>
<feature type="binding site" evidence="6">
    <location>
        <position position="150"/>
    </location>
    <ligand>
        <name>(S)-malate</name>
        <dbReference type="ChEBI" id="CHEBI:15589"/>
    </ligand>
</feature>
<evidence type="ECO:0000256" key="4">
    <source>
        <dbReference type="ARBA" id="ARBA00023002"/>
    </source>
</evidence>
<dbReference type="Pfam" id="PF00390">
    <property type="entry name" value="malic"/>
    <property type="match status" value="1"/>
</dbReference>
<dbReference type="PANTHER" id="PTHR23406:SF32">
    <property type="entry name" value="NADP-DEPENDENT MALIC ENZYME"/>
    <property type="match status" value="1"/>
</dbReference>
<evidence type="ECO:0000256" key="2">
    <source>
        <dbReference type="ARBA" id="ARBA00008785"/>
    </source>
</evidence>
<dbReference type="GO" id="GO:0006108">
    <property type="term" value="P:malate metabolic process"/>
    <property type="evidence" value="ECO:0007669"/>
    <property type="project" value="TreeGrafter"/>
</dbReference>
<feature type="binding site" evidence="7">
    <location>
        <position position="263"/>
    </location>
    <ligand>
        <name>a divalent metal cation</name>
        <dbReference type="ChEBI" id="CHEBI:60240"/>
    </ligand>
</feature>
<feature type="binding site" evidence="6">
    <location>
        <position position="412"/>
    </location>
    <ligand>
        <name>(S)-malate</name>
        <dbReference type="ChEBI" id="CHEBI:15589"/>
    </ligand>
</feature>
<comment type="cofactor">
    <cofactor evidence="7">
        <name>Mg(2+)</name>
        <dbReference type="ChEBI" id="CHEBI:18420"/>
    </cofactor>
    <cofactor evidence="7">
        <name>Mn(2+)</name>
        <dbReference type="ChEBI" id="CHEBI:29035"/>
    </cofactor>
    <text evidence="7">Divalent metal cations. Prefers magnesium or manganese.</text>
</comment>
<dbReference type="Gene3D" id="3.40.50.720">
    <property type="entry name" value="NAD(P)-binding Rossmann-like Domain"/>
    <property type="match status" value="1"/>
</dbReference>
<gene>
    <name evidence="10" type="ORF">QBC40DRAFT_333656</name>
</gene>
<evidence type="ECO:0000256" key="3">
    <source>
        <dbReference type="ARBA" id="ARBA00022723"/>
    </source>
</evidence>
<feature type="domain" description="Malic enzyme N-terminal" evidence="9">
    <location>
        <begin position="74"/>
        <end position="254"/>
    </location>
</feature>
<accession>A0AAN6XV51</accession>
<feature type="binding site" evidence="6">
    <location>
        <position position="461"/>
    </location>
    <ligand>
        <name>(S)-malate</name>
        <dbReference type="ChEBI" id="CHEBI:15589"/>
    </ligand>
</feature>
<dbReference type="GO" id="GO:0005739">
    <property type="term" value="C:mitochondrion"/>
    <property type="evidence" value="ECO:0007669"/>
    <property type="project" value="TreeGrafter"/>
</dbReference>
<feature type="active site" description="Proton acceptor" evidence="5">
    <location>
        <position position="168"/>
    </location>
</feature>
<dbReference type="InterPro" id="IPR037062">
    <property type="entry name" value="Malic_N_dom_sf"/>
</dbReference>
<evidence type="ECO:0000313" key="10">
    <source>
        <dbReference type="EMBL" id="KAK4204282.1"/>
    </source>
</evidence>
<dbReference type="GO" id="GO:0051287">
    <property type="term" value="F:NAD binding"/>
    <property type="evidence" value="ECO:0007669"/>
    <property type="project" value="InterPro"/>
</dbReference>
<comment type="caution">
    <text evidence="10">The sequence shown here is derived from an EMBL/GenBank/DDBJ whole genome shotgun (WGS) entry which is preliminary data.</text>
</comment>
<dbReference type="InterPro" id="IPR036291">
    <property type="entry name" value="NAD(P)-bd_dom_sf"/>
</dbReference>
<dbReference type="FunFam" id="3.40.50.720:FF:000182">
    <property type="entry name" value="NAD-dependent malic enzyme"/>
    <property type="match status" value="1"/>
</dbReference>
<keyword evidence="4" id="KW-0560">Oxidoreductase</keyword>
<dbReference type="InterPro" id="IPR012302">
    <property type="entry name" value="Malic_NAD-bd"/>
</dbReference>
<evidence type="ECO:0008006" key="12">
    <source>
        <dbReference type="Google" id="ProtNLM"/>
    </source>
</evidence>
<evidence type="ECO:0000256" key="7">
    <source>
        <dbReference type="PIRSR" id="PIRSR000106-3"/>
    </source>
</evidence>
<evidence type="ECO:0000313" key="11">
    <source>
        <dbReference type="Proteomes" id="UP001303160"/>
    </source>
</evidence>
<organism evidence="10 11">
    <name type="scientific">Triangularia verruculosa</name>
    <dbReference type="NCBI Taxonomy" id="2587418"/>
    <lineage>
        <taxon>Eukaryota</taxon>
        <taxon>Fungi</taxon>
        <taxon>Dikarya</taxon>
        <taxon>Ascomycota</taxon>
        <taxon>Pezizomycotina</taxon>
        <taxon>Sordariomycetes</taxon>
        <taxon>Sordariomycetidae</taxon>
        <taxon>Sordariales</taxon>
        <taxon>Podosporaceae</taxon>
        <taxon>Triangularia</taxon>
    </lineage>
</organism>
<dbReference type="PANTHER" id="PTHR23406">
    <property type="entry name" value="MALIC ENZYME-RELATED"/>
    <property type="match status" value="1"/>
</dbReference>
<evidence type="ECO:0000259" key="8">
    <source>
        <dbReference type="SMART" id="SM00919"/>
    </source>
</evidence>
<dbReference type="GO" id="GO:0004471">
    <property type="term" value="F:malate dehydrogenase (decarboxylating) (NAD+) activity"/>
    <property type="evidence" value="ECO:0007669"/>
    <property type="project" value="TreeGrafter"/>
</dbReference>
<dbReference type="PRINTS" id="PR00072">
    <property type="entry name" value="MALOXRDTASE"/>
</dbReference>
<reference evidence="10" key="1">
    <citation type="journal article" date="2023" name="Mol. Phylogenet. Evol.">
        <title>Genome-scale phylogeny and comparative genomics of the fungal order Sordariales.</title>
        <authorList>
            <person name="Hensen N."/>
            <person name="Bonometti L."/>
            <person name="Westerberg I."/>
            <person name="Brannstrom I.O."/>
            <person name="Guillou S."/>
            <person name="Cros-Aarteil S."/>
            <person name="Calhoun S."/>
            <person name="Haridas S."/>
            <person name="Kuo A."/>
            <person name="Mondo S."/>
            <person name="Pangilinan J."/>
            <person name="Riley R."/>
            <person name="LaButti K."/>
            <person name="Andreopoulos B."/>
            <person name="Lipzen A."/>
            <person name="Chen C."/>
            <person name="Yan M."/>
            <person name="Daum C."/>
            <person name="Ng V."/>
            <person name="Clum A."/>
            <person name="Steindorff A."/>
            <person name="Ohm R.A."/>
            <person name="Martin F."/>
            <person name="Silar P."/>
            <person name="Natvig D.O."/>
            <person name="Lalanne C."/>
            <person name="Gautier V."/>
            <person name="Ament-Velasquez S.L."/>
            <person name="Kruys A."/>
            <person name="Hutchinson M.I."/>
            <person name="Powell A.J."/>
            <person name="Barry K."/>
            <person name="Miller A.N."/>
            <person name="Grigoriev I.V."/>
            <person name="Debuchy R."/>
            <person name="Gladieux P."/>
            <person name="Hiltunen Thoren M."/>
            <person name="Johannesson H."/>
        </authorList>
    </citation>
    <scope>NUCLEOTIDE SEQUENCE</scope>
    <source>
        <strain evidence="10">CBS 315.58</strain>
    </source>
</reference>
<feature type="domain" description="Malic enzyme NAD-binding" evidence="8">
    <location>
        <begin position="264"/>
        <end position="530"/>
    </location>
</feature>